<feature type="transmembrane region" description="Helical" evidence="2">
    <location>
        <begin position="7"/>
        <end position="26"/>
    </location>
</feature>
<name>A0ABD5PR45_9EURY</name>
<gene>
    <name evidence="3" type="ORF">ACFO5R_13910</name>
</gene>
<proteinExistence type="predicted"/>
<protein>
    <submittedName>
        <fullName evidence="3">DUF3311 domain-containing protein</fullName>
    </submittedName>
</protein>
<keyword evidence="2" id="KW-0472">Membrane</keyword>
<evidence type="ECO:0000313" key="4">
    <source>
        <dbReference type="Proteomes" id="UP001595898"/>
    </source>
</evidence>
<feature type="region of interest" description="Disordered" evidence="1">
    <location>
        <begin position="65"/>
        <end position="99"/>
    </location>
</feature>
<dbReference type="Pfam" id="PF11755">
    <property type="entry name" value="DUF3311"/>
    <property type="match status" value="1"/>
</dbReference>
<comment type="caution">
    <text evidence="3">The sequence shown here is derived from an EMBL/GenBank/DDBJ whole genome shotgun (WGS) entry which is preliminary data.</text>
</comment>
<keyword evidence="4" id="KW-1185">Reference proteome</keyword>
<evidence type="ECO:0000313" key="3">
    <source>
        <dbReference type="EMBL" id="MFC4543019.1"/>
    </source>
</evidence>
<accession>A0ABD5PR45</accession>
<evidence type="ECO:0000256" key="1">
    <source>
        <dbReference type="SAM" id="MobiDB-lite"/>
    </source>
</evidence>
<evidence type="ECO:0000256" key="2">
    <source>
        <dbReference type="SAM" id="Phobius"/>
    </source>
</evidence>
<reference evidence="3 4" key="1">
    <citation type="journal article" date="2019" name="Int. J. Syst. Evol. Microbiol.">
        <title>The Global Catalogue of Microorganisms (GCM) 10K type strain sequencing project: providing services to taxonomists for standard genome sequencing and annotation.</title>
        <authorList>
            <consortium name="The Broad Institute Genomics Platform"/>
            <consortium name="The Broad Institute Genome Sequencing Center for Infectious Disease"/>
            <person name="Wu L."/>
            <person name="Ma J."/>
        </authorList>
    </citation>
    <scope>NUCLEOTIDE SEQUENCE [LARGE SCALE GENOMIC DNA]</scope>
    <source>
        <strain evidence="3 4">WLHS5</strain>
    </source>
</reference>
<feature type="transmembrane region" description="Helical" evidence="2">
    <location>
        <begin position="38"/>
        <end position="57"/>
    </location>
</feature>
<dbReference type="AlphaFoldDB" id="A0ABD5PR45"/>
<feature type="compositionally biased region" description="Basic and acidic residues" evidence="1">
    <location>
        <begin position="88"/>
        <end position="99"/>
    </location>
</feature>
<dbReference type="EMBL" id="JBHSFA010000007">
    <property type="protein sequence ID" value="MFC4543019.1"/>
    <property type="molecule type" value="Genomic_DNA"/>
</dbReference>
<dbReference type="InterPro" id="IPR021741">
    <property type="entry name" value="DUF3311"/>
</dbReference>
<dbReference type="Proteomes" id="UP001595898">
    <property type="component" value="Unassembled WGS sequence"/>
</dbReference>
<organism evidence="3 4">
    <name type="scientific">Halosolutus amylolyticus</name>
    <dbReference type="NCBI Taxonomy" id="2932267"/>
    <lineage>
        <taxon>Archaea</taxon>
        <taxon>Methanobacteriati</taxon>
        <taxon>Methanobacteriota</taxon>
        <taxon>Stenosarchaea group</taxon>
        <taxon>Halobacteria</taxon>
        <taxon>Halobacteriales</taxon>
        <taxon>Natrialbaceae</taxon>
        <taxon>Halosolutus</taxon>
    </lineage>
</organism>
<keyword evidence="2" id="KW-1133">Transmembrane helix</keyword>
<keyword evidence="2" id="KW-0812">Transmembrane</keyword>
<dbReference type="RefSeq" id="WP_250140296.1">
    <property type="nucleotide sequence ID" value="NZ_JALIQP010000002.1"/>
</dbReference>
<sequence>MRRLELWSWIAIGIVLSALAIPWFLWGSATVVAGLPLWLWWHVGWMLLASIVFWVFARRAWGIGVEPGRDGSAGKSSGTAGEPTGTGRNRDASVGGERR</sequence>